<dbReference type="Gene3D" id="1.20.1640.10">
    <property type="entry name" value="Multidrug efflux transporter AcrB transmembrane domain"/>
    <property type="match status" value="2"/>
</dbReference>
<dbReference type="PANTHER" id="PTHR33406">
    <property type="entry name" value="MEMBRANE PROTEIN MJ1562-RELATED"/>
    <property type="match status" value="1"/>
</dbReference>
<feature type="domain" description="SSD" evidence="7">
    <location>
        <begin position="192"/>
        <end position="317"/>
    </location>
</feature>
<evidence type="ECO:0000313" key="8">
    <source>
        <dbReference type="EMBL" id="CAB4531209.1"/>
    </source>
</evidence>
<evidence type="ECO:0000256" key="2">
    <source>
        <dbReference type="ARBA" id="ARBA00022475"/>
    </source>
</evidence>
<accession>A0A6J6AYT9</accession>
<evidence type="ECO:0000256" key="3">
    <source>
        <dbReference type="ARBA" id="ARBA00022692"/>
    </source>
</evidence>
<protein>
    <submittedName>
        <fullName evidence="8">Unannotated protein</fullName>
    </submittedName>
</protein>
<keyword evidence="5 6" id="KW-0472">Membrane</keyword>
<evidence type="ECO:0000256" key="1">
    <source>
        <dbReference type="ARBA" id="ARBA00004651"/>
    </source>
</evidence>
<dbReference type="InterPro" id="IPR000731">
    <property type="entry name" value="SSD"/>
</dbReference>
<feature type="transmembrane region" description="Helical" evidence="6">
    <location>
        <begin position="267"/>
        <end position="288"/>
    </location>
</feature>
<gene>
    <name evidence="8" type="ORF">UFOPK1412_00009</name>
</gene>
<feature type="transmembrane region" description="Helical" evidence="6">
    <location>
        <begin position="513"/>
        <end position="530"/>
    </location>
</feature>
<reference evidence="8" key="1">
    <citation type="submission" date="2020-05" db="EMBL/GenBank/DDBJ databases">
        <authorList>
            <person name="Chiriac C."/>
            <person name="Salcher M."/>
            <person name="Ghai R."/>
            <person name="Kavagutti S V."/>
        </authorList>
    </citation>
    <scope>NUCLEOTIDE SEQUENCE</scope>
</reference>
<keyword evidence="3 6" id="KW-0812">Transmembrane</keyword>
<feature type="transmembrane region" description="Helical" evidence="6">
    <location>
        <begin position="166"/>
        <end position="182"/>
    </location>
</feature>
<evidence type="ECO:0000256" key="5">
    <source>
        <dbReference type="ARBA" id="ARBA00023136"/>
    </source>
</evidence>
<dbReference type="InterPro" id="IPR050545">
    <property type="entry name" value="Mycobact_MmpL"/>
</dbReference>
<feature type="transmembrane region" description="Helical" evidence="6">
    <location>
        <begin position="623"/>
        <end position="649"/>
    </location>
</feature>
<feature type="transmembrane region" description="Helical" evidence="6">
    <location>
        <begin position="581"/>
        <end position="602"/>
    </location>
</feature>
<name>A0A6J6AYT9_9ZZZZ</name>
<feature type="transmembrane region" description="Helical" evidence="6">
    <location>
        <begin position="542"/>
        <end position="561"/>
    </location>
</feature>
<feature type="transmembrane region" description="Helical" evidence="6">
    <location>
        <begin position="294"/>
        <end position="318"/>
    </location>
</feature>
<feature type="transmembrane region" description="Helical" evidence="6">
    <location>
        <begin position="655"/>
        <end position="674"/>
    </location>
</feature>
<evidence type="ECO:0000256" key="6">
    <source>
        <dbReference type="SAM" id="Phobius"/>
    </source>
</evidence>
<keyword evidence="4 6" id="KW-1133">Transmembrane helix</keyword>
<evidence type="ECO:0000259" key="7">
    <source>
        <dbReference type="PROSITE" id="PS50156"/>
    </source>
</evidence>
<organism evidence="8">
    <name type="scientific">freshwater metagenome</name>
    <dbReference type="NCBI Taxonomy" id="449393"/>
    <lineage>
        <taxon>unclassified sequences</taxon>
        <taxon>metagenomes</taxon>
        <taxon>ecological metagenomes</taxon>
    </lineage>
</organism>
<comment type="subcellular location">
    <subcellularLocation>
        <location evidence="1">Cell membrane</location>
        <topology evidence="1">Multi-pass membrane protein</topology>
    </subcellularLocation>
</comment>
<dbReference type="EMBL" id="CAEZSI010000001">
    <property type="protein sequence ID" value="CAB4531209.1"/>
    <property type="molecule type" value="Genomic_DNA"/>
</dbReference>
<dbReference type="PANTHER" id="PTHR33406:SF13">
    <property type="entry name" value="MEMBRANE PROTEIN YDFJ"/>
    <property type="match status" value="1"/>
</dbReference>
<dbReference type="PROSITE" id="PS50156">
    <property type="entry name" value="SSD"/>
    <property type="match status" value="1"/>
</dbReference>
<keyword evidence="2" id="KW-1003">Cell membrane</keyword>
<feature type="transmembrane region" description="Helical" evidence="6">
    <location>
        <begin position="354"/>
        <end position="371"/>
    </location>
</feature>
<sequence>MPSNWVAGVIAHRRSILAVWFVVAVIGLFAGANLNQFLTTSLEVPGSQSQYANSLLAQRFDENTEGSFTVIYKYTNASEQELAGFKALIKDAIKEIPSARVGAQKALAGTIYTNITTSFSLIDAAPYTPSLRAALIGNGLNGAVVTGPPAIEHDVTPVLANDLRRGQVVAVVIALLLLMLMLGATWAIFLPLVFAFASISLTMGVIYLIAHKFLMVLYIPNIVELIGLGLAIDYSLLMLHRFRRELIQSNDVDVALLVTMKTAGKTVVISGITVCIALSALLLVPVPFVRSLGIAGVLVPLVSVFAALTLQPVLLSFLGNRVFSDGFMGIMGKADPLQGVWARLTKWVIPRAKAVFSFSLIALLLAASLVFKLEVTPSSLTSIPENLESGRAISQITDKIGPGVITPHEIVIDLGKPAIVENARFALASKISQLPQVFMVASGTDSTYVDSTGQFIRMYVIGKKAIGDKQTRTLVQQLRETIAQTKGFPEGTRIYLGGSPAQGVDLIDAIFKSLPRIIIIVLLIAFLLLARAFRSILLPFKAIIMDLISISIAFAVLVVVFKFGIGSTLLGTYRLDQVEAWVLIFMFAVLFGLSMDYELFLVSRMREAKDSGASNTAAIISGIANTSGVVTGAAVILVGALSGFVFGHFAGLQELGIGLAIGIIIDATIIRALLLPSSMVLFGRWNWWLPKPIAAVLRTKASPLDQPEARL</sequence>
<evidence type="ECO:0000256" key="4">
    <source>
        <dbReference type="ARBA" id="ARBA00022989"/>
    </source>
</evidence>
<dbReference type="AlphaFoldDB" id="A0A6J6AYT9"/>
<feature type="transmembrane region" description="Helical" evidence="6">
    <location>
        <begin position="216"/>
        <end position="239"/>
    </location>
</feature>
<dbReference type="SUPFAM" id="SSF82866">
    <property type="entry name" value="Multidrug efflux transporter AcrB transmembrane domain"/>
    <property type="match status" value="2"/>
</dbReference>
<dbReference type="GO" id="GO:0005886">
    <property type="term" value="C:plasma membrane"/>
    <property type="evidence" value="ECO:0007669"/>
    <property type="project" value="UniProtKB-SubCell"/>
</dbReference>
<dbReference type="Pfam" id="PF03176">
    <property type="entry name" value="MMPL"/>
    <property type="match status" value="2"/>
</dbReference>
<dbReference type="InterPro" id="IPR004869">
    <property type="entry name" value="MMPL_dom"/>
</dbReference>
<proteinExistence type="predicted"/>
<feature type="transmembrane region" description="Helical" evidence="6">
    <location>
        <begin position="189"/>
        <end position="210"/>
    </location>
</feature>
<feature type="transmembrane region" description="Helical" evidence="6">
    <location>
        <begin position="16"/>
        <end position="34"/>
    </location>
</feature>